<evidence type="ECO:0000256" key="1">
    <source>
        <dbReference type="ARBA" id="ARBA00022448"/>
    </source>
</evidence>
<evidence type="ECO:0000313" key="5">
    <source>
        <dbReference type="EMBL" id="HJB56707.1"/>
    </source>
</evidence>
<dbReference type="Proteomes" id="UP000824208">
    <property type="component" value="Unassembled WGS sequence"/>
</dbReference>
<evidence type="ECO:0000259" key="4">
    <source>
        <dbReference type="PROSITE" id="PS50893"/>
    </source>
</evidence>
<comment type="caution">
    <text evidence="5">The sequence shown here is derived from an EMBL/GenBank/DDBJ whole genome shotgun (WGS) entry which is preliminary data.</text>
</comment>
<dbReference type="EMBL" id="DWYC01000043">
    <property type="protein sequence ID" value="HJB56707.1"/>
    <property type="molecule type" value="Genomic_DNA"/>
</dbReference>
<sequence length="256" mass="27985">MSVHKHGNTGPGCAGSCCLKVEDLGVHFGGEEVLHDVSFHLHCGEIVALIGPNGAGKSSLFRTVLGQIPHTGTIEFQRAGGDRTRPLIGYVPQSPTFDRGDPVSVLDFFAAAVDHWPVFLPIPKALRERVRTCLERTHAGGLLDRRIGALSGGEVQRVLMALALEPLPHILILDEPLSGVDIDGEKQLLDMLDEIRRTYDLSILFSTHDFATLSRYADKVILLKHQVLRVGPPDEVLDSPEFRDVFHLDLGRGGAR</sequence>
<dbReference type="AlphaFoldDB" id="A0A9D2MAB5"/>
<reference evidence="5" key="2">
    <citation type="submission" date="2021-04" db="EMBL/GenBank/DDBJ databases">
        <authorList>
            <person name="Gilroy R."/>
        </authorList>
    </citation>
    <scope>NUCLEOTIDE SEQUENCE</scope>
    <source>
        <strain evidence="5">CHK189-11263</strain>
    </source>
</reference>
<dbReference type="InterPro" id="IPR050153">
    <property type="entry name" value="Metal_Ion_Import_ABC"/>
</dbReference>
<organism evidence="5 6">
    <name type="scientific">Candidatus Flavonifractor intestinipullorum</name>
    <dbReference type="NCBI Taxonomy" id="2838587"/>
    <lineage>
        <taxon>Bacteria</taxon>
        <taxon>Bacillati</taxon>
        <taxon>Bacillota</taxon>
        <taxon>Clostridia</taxon>
        <taxon>Eubacteriales</taxon>
        <taxon>Oscillospiraceae</taxon>
        <taxon>Flavonifractor</taxon>
    </lineage>
</organism>
<keyword evidence="2" id="KW-0547">Nucleotide-binding</keyword>
<dbReference type="SMART" id="SM00382">
    <property type="entry name" value="AAA"/>
    <property type="match status" value="1"/>
</dbReference>
<keyword evidence="1" id="KW-0813">Transport</keyword>
<dbReference type="InterPro" id="IPR003593">
    <property type="entry name" value="AAA+_ATPase"/>
</dbReference>
<gene>
    <name evidence="5" type="ORF">H9714_04055</name>
</gene>
<dbReference type="GO" id="GO:0005524">
    <property type="term" value="F:ATP binding"/>
    <property type="evidence" value="ECO:0007669"/>
    <property type="project" value="UniProtKB-KW"/>
</dbReference>
<evidence type="ECO:0000256" key="2">
    <source>
        <dbReference type="ARBA" id="ARBA00022741"/>
    </source>
</evidence>
<name>A0A9D2MAB5_9FIRM</name>
<dbReference type="Pfam" id="PF00005">
    <property type="entry name" value="ABC_tran"/>
    <property type="match status" value="1"/>
</dbReference>
<dbReference type="PROSITE" id="PS50893">
    <property type="entry name" value="ABC_TRANSPORTER_2"/>
    <property type="match status" value="1"/>
</dbReference>
<proteinExistence type="predicted"/>
<protein>
    <submittedName>
        <fullName evidence="5">Metal ABC transporter ATP-binding protein</fullName>
    </submittedName>
</protein>
<dbReference type="PANTHER" id="PTHR42734">
    <property type="entry name" value="METAL TRANSPORT SYSTEM ATP-BINDING PROTEIN TM_0124-RELATED"/>
    <property type="match status" value="1"/>
</dbReference>
<dbReference type="SUPFAM" id="SSF52540">
    <property type="entry name" value="P-loop containing nucleoside triphosphate hydrolases"/>
    <property type="match status" value="1"/>
</dbReference>
<evidence type="ECO:0000313" key="6">
    <source>
        <dbReference type="Proteomes" id="UP000824208"/>
    </source>
</evidence>
<dbReference type="Gene3D" id="3.40.50.300">
    <property type="entry name" value="P-loop containing nucleotide triphosphate hydrolases"/>
    <property type="match status" value="1"/>
</dbReference>
<dbReference type="GO" id="GO:0016887">
    <property type="term" value="F:ATP hydrolysis activity"/>
    <property type="evidence" value="ECO:0007669"/>
    <property type="project" value="InterPro"/>
</dbReference>
<dbReference type="InterPro" id="IPR027417">
    <property type="entry name" value="P-loop_NTPase"/>
</dbReference>
<dbReference type="InterPro" id="IPR003439">
    <property type="entry name" value="ABC_transporter-like_ATP-bd"/>
</dbReference>
<keyword evidence="3 5" id="KW-0067">ATP-binding</keyword>
<accession>A0A9D2MAB5</accession>
<evidence type="ECO:0000256" key="3">
    <source>
        <dbReference type="ARBA" id="ARBA00022840"/>
    </source>
</evidence>
<reference evidence="5" key="1">
    <citation type="journal article" date="2021" name="PeerJ">
        <title>Extensive microbial diversity within the chicken gut microbiome revealed by metagenomics and culture.</title>
        <authorList>
            <person name="Gilroy R."/>
            <person name="Ravi A."/>
            <person name="Getino M."/>
            <person name="Pursley I."/>
            <person name="Horton D.L."/>
            <person name="Alikhan N.F."/>
            <person name="Baker D."/>
            <person name="Gharbi K."/>
            <person name="Hall N."/>
            <person name="Watson M."/>
            <person name="Adriaenssens E.M."/>
            <person name="Foster-Nyarko E."/>
            <person name="Jarju S."/>
            <person name="Secka A."/>
            <person name="Antonio M."/>
            <person name="Oren A."/>
            <person name="Chaudhuri R.R."/>
            <person name="La Ragione R."/>
            <person name="Hildebrand F."/>
            <person name="Pallen M.J."/>
        </authorList>
    </citation>
    <scope>NUCLEOTIDE SEQUENCE</scope>
    <source>
        <strain evidence="5">CHK189-11263</strain>
    </source>
</reference>
<feature type="domain" description="ABC transporter" evidence="4">
    <location>
        <begin position="19"/>
        <end position="250"/>
    </location>
</feature>